<organism evidence="2 3">
    <name type="scientific">Bacillus cereus</name>
    <dbReference type="NCBI Taxonomy" id="1396"/>
    <lineage>
        <taxon>Bacteria</taxon>
        <taxon>Bacillati</taxon>
        <taxon>Bacillota</taxon>
        <taxon>Bacilli</taxon>
        <taxon>Bacillales</taxon>
        <taxon>Bacillaceae</taxon>
        <taxon>Bacillus</taxon>
        <taxon>Bacillus cereus group</taxon>
    </lineage>
</organism>
<dbReference type="RefSeq" id="WP_308212772.1">
    <property type="nucleotide sequence ID" value="NZ_JANHDY010000024.1"/>
</dbReference>
<keyword evidence="2" id="KW-0808">Transferase</keyword>
<feature type="domain" description="Large polyvalent protein associated" evidence="1">
    <location>
        <begin position="266"/>
        <end position="422"/>
    </location>
</feature>
<proteinExistence type="predicted"/>
<evidence type="ECO:0000313" key="2">
    <source>
        <dbReference type="EMBL" id="MCQ6287894.1"/>
    </source>
</evidence>
<dbReference type="Pfam" id="PF18857">
    <property type="entry name" value="LPD38"/>
    <property type="match status" value="1"/>
</dbReference>
<feature type="non-terminal residue" evidence="2">
    <location>
        <position position="1"/>
    </location>
</feature>
<evidence type="ECO:0000259" key="1">
    <source>
        <dbReference type="Pfam" id="PF18857"/>
    </source>
</evidence>
<dbReference type="Proteomes" id="UP001204643">
    <property type="component" value="Unassembled WGS sequence"/>
</dbReference>
<dbReference type="EMBL" id="JANHEB010000051">
    <property type="protein sequence ID" value="MCQ6287894.1"/>
    <property type="molecule type" value="Genomic_DNA"/>
</dbReference>
<sequence>AKENIVTVFRNGEKQQYQLAPELYRAVKAMDKEVTNKFILAASKPSDWLRAGATLTPEFALRNPIRDQFAAYVVSDTGYNPFDFVKGLKEVGKKKFGKGSELYDDWVNQGGAYGGYLSADRDLLKEQLSGLEKQESGLPKAIKAITAPVNPKNWLKVLQNISEVSEEATKVGAYNKGLKKGLTPEESAYQARDLMDFNRMGNSMQSANRIFTFLNANVQGKDKLIRSMKEHPVRTSARIAGSTLPPSALAIASYASANDKQKEMMDNMPQQEKDTYWSYAIPGTDKVGRIPKPFDISLLANTVERANKYREGDQYAFDGFDKTVNDVVKVPWIPTTLQPIVENMANYSFFRDGPIVPKRDEKNSPKEQYGPNTSLTAREMASALDKIGIEASPYKIDNLYKGYTAGLGQFPLKGLDSAISLISNKDVPTPIAQEWNESTPGAKAFFVNGQGGGQVIEDYYNIMDEQQAIQADSKKNEEDASNAEDMKAFNRIDREMAKLRKEYYVVKSDTEMNPEVKRSELDRLDEEMRTLAREGITVFRPDYK</sequence>
<accession>A0AAW5L6T9</accession>
<reference evidence="2" key="1">
    <citation type="submission" date="2022-07" db="EMBL/GenBank/DDBJ databases">
        <title>Identification and characterization of Bacillus thuringiensis and other Bacillus cereus group isolates from spinach by whole genome sequencing.</title>
        <authorList>
            <person name="Zao X."/>
            <person name="Zervas A."/>
            <person name="Hendriks M."/>
            <person name="Rajkovic A."/>
            <person name="Van Overbeek L."/>
            <person name="Hendriksen N.B."/>
            <person name="Uyttendaele M."/>
        </authorList>
    </citation>
    <scope>NUCLEOTIDE SEQUENCE</scope>
    <source>
        <strain evidence="2">781001F-1</strain>
    </source>
</reference>
<dbReference type="InterPro" id="IPR040561">
    <property type="entry name" value="LPD38"/>
</dbReference>
<name>A0AAW5L6T9_BACCE</name>
<gene>
    <name evidence="2" type="ORF">NPM19_24950</name>
</gene>
<protein>
    <submittedName>
        <fullName evidence="2">4'-phosphopantetheinyl transferase</fullName>
    </submittedName>
</protein>
<comment type="caution">
    <text evidence="2">The sequence shown here is derived from an EMBL/GenBank/DDBJ whole genome shotgun (WGS) entry which is preliminary data.</text>
</comment>
<evidence type="ECO:0000313" key="3">
    <source>
        <dbReference type="Proteomes" id="UP001204643"/>
    </source>
</evidence>
<dbReference type="AlphaFoldDB" id="A0AAW5L6T9"/>
<dbReference type="GO" id="GO:0016740">
    <property type="term" value="F:transferase activity"/>
    <property type="evidence" value="ECO:0007669"/>
    <property type="project" value="UniProtKB-KW"/>
</dbReference>